<accession>A0A0F9RUU5</accession>
<protein>
    <recommendedName>
        <fullName evidence="2">Peptidase M55 D-aminopeptidase</fullName>
    </recommendedName>
</protein>
<gene>
    <name evidence="1" type="ORF">LCGC14_0551020</name>
</gene>
<dbReference type="Gene3D" id="3.40.50.10780">
    <property type="entry name" value="Dipeptide transport protein"/>
    <property type="match status" value="1"/>
</dbReference>
<dbReference type="InterPro" id="IPR036177">
    <property type="entry name" value="Peptidase_M55_sf"/>
</dbReference>
<dbReference type="SUPFAM" id="SSF63992">
    <property type="entry name" value="Dipeptide transport protein"/>
    <property type="match status" value="1"/>
</dbReference>
<evidence type="ECO:0000313" key="1">
    <source>
        <dbReference type="EMBL" id="KKN58559.1"/>
    </source>
</evidence>
<dbReference type="EMBL" id="LAZR01000757">
    <property type="protein sequence ID" value="KKN58559.1"/>
    <property type="molecule type" value="Genomic_DNA"/>
</dbReference>
<proteinExistence type="predicted"/>
<dbReference type="Pfam" id="PF04951">
    <property type="entry name" value="Peptidase_M55"/>
    <property type="match status" value="1"/>
</dbReference>
<name>A0A0F9RUU5_9ZZZZ</name>
<evidence type="ECO:0008006" key="2">
    <source>
        <dbReference type="Google" id="ProtNLM"/>
    </source>
</evidence>
<dbReference type="InterPro" id="IPR027476">
    <property type="entry name" value="DppA_N"/>
</dbReference>
<organism evidence="1">
    <name type="scientific">marine sediment metagenome</name>
    <dbReference type="NCBI Taxonomy" id="412755"/>
    <lineage>
        <taxon>unclassified sequences</taxon>
        <taxon>metagenomes</taxon>
        <taxon>ecological metagenomes</taxon>
    </lineage>
</organism>
<reference evidence="1" key="1">
    <citation type="journal article" date="2015" name="Nature">
        <title>Complex archaea that bridge the gap between prokaryotes and eukaryotes.</title>
        <authorList>
            <person name="Spang A."/>
            <person name="Saw J.H."/>
            <person name="Jorgensen S.L."/>
            <person name="Zaremba-Niedzwiedzka K."/>
            <person name="Martijn J."/>
            <person name="Lind A.E."/>
            <person name="van Eijk R."/>
            <person name="Schleper C."/>
            <person name="Guy L."/>
            <person name="Ettema T.J."/>
        </authorList>
    </citation>
    <scope>NUCLEOTIDE SEQUENCE</scope>
</reference>
<comment type="caution">
    <text evidence="1">The sequence shown here is derived from an EMBL/GenBank/DDBJ whole genome shotgun (WGS) entry which is preliminary data.</text>
</comment>
<sequence length="135" mass="14914">MKKKIILVCMTFFLMAFVARAEKGLKVFISVDMEGVGGVIHWEDVSRNGKDYSLFRRLMTDETNAAVEGALEAGATEILVRDSHGSARNILPDRLHPEAILLRDWSGGLLSMMEGIDETYDAVIFVGYHGQGGHT</sequence>
<dbReference type="InterPro" id="IPR007035">
    <property type="entry name" value="Peptidase_M55"/>
</dbReference>
<dbReference type="AlphaFoldDB" id="A0A0F9RUU5"/>